<dbReference type="PROSITE" id="PS00109">
    <property type="entry name" value="PROTEIN_KINASE_TYR"/>
    <property type="match status" value="1"/>
</dbReference>
<feature type="domain" description="Protein kinase" evidence="1">
    <location>
        <begin position="1"/>
        <end position="253"/>
    </location>
</feature>
<dbReference type="SUPFAM" id="SSF56112">
    <property type="entry name" value="Protein kinase-like (PK-like)"/>
    <property type="match status" value="1"/>
</dbReference>
<dbReference type="Gene3D" id="1.10.510.10">
    <property type="entry name" value="Transferase(Phosphotransferase) domain 1"/>
    <property type="match status" value="1"/>
</dbReference>
<dbReference type="EMBL" id="ML179044">
    <property type="protein sequence ID" value="THV06148.1"/>
    <property type="molecule type" value="Genomic_DNA"/>
</dbReference>
<dbReference type="GO" id="GO:0005524">
    <property type="term" value="F:ATP binding"/>
    <property type="evidence" value="ECO:0007669"/>
    <property type="project" value="InterPro"/>
</dbReference>
<evidence type="ECO:0000313" key="2">
    <source>
        <dbReference type="EMBL" id="THV06148.1"/>
    </source>
</evidence>
<organism evidence="2 3">
    <name type="scientific">Dendrothele bispora (strain CBS 962.96)</name>
    <dbReference type="NCBI Taxonomy" id="1314807"/>
    <lineage>
        <taxon>Eukaryota</taxon>
        <taxon>Fungi</taxon>
        <taxon>Dikarya</taxon>
        <taxon>Basidiomycota</taxon>
        <taxon>Agaricomycotina</taxon>
        <taxon>Agaricomycetes</taxon>
        <taxon>Agaricomycetidae</taxon>
        <taxon>Agaricales</taxon>
        <taxon>Agaricales incertae sedis</taxon>
        <taxon>Dendrothele</taxon>
    </lineage>
</organism>
<dbReference type="AlphaFoldDB" id="A0A4S8MSM3"/>
<dbReference type="GO" id="GO:0004672">
    <property type="term" value="F:protein kinase activity"/>
    <property type="evidence" value="ECO:0007669"/>
    <property type="project" value="InterPro"/>
</dbReference>
<keyword evidence="3" id="KW-1185">Reference proteome</keyword>
<dbReference type="InterPro" id="IPR040976">
    <property type="entry name" value="Pkinase_fungal"/>
</dbReference>
<dbReference type="Pfam" id="PF17667">
    <property type="entry name" value="Pkinase_fungal"/>
    <property type="match status" value="1"/>
</dbReference>
<evidence type="ECO:0000259" key="1">
    <source>
        <dbReference type="PROSITE" id="PS50011"/>
    </source>
</evidence>
<dbReference type="Proteomes" id="UP000297245">
    <property type="component" value="Unassembled WGS sequence"/>
</dbReference>
<dbReference type="PANTHER" id="PTHR38248:SF2">
    <property type="entry name" value="FUNK1 11"/>
    <property type="match status" value="1"/>
</dbReference>
<dbReference type="InterPro" id="IPR011009">
    <property type="entry name" value="Kinase-like_dom_sf"/>
</dbReference>
<dbReference type="OrthoDB" id="5569250at2759"/>
<name>A0A4S8MSM3_DENBC</name>
<accession>A0A4S8MSM3</accession>
<dbReference type="PANTHER" id="PTHR38248">
    <property type="entry name" value="FUNK1 6"/>
    <property type="match status" value="1"/>
</dbReference>
<protein>
    <recommendedName>
        <fullName evidence="1">Protein kinase domain-containing protein</fullName>
    </recommendedName>
</protein>
<dbReference type="InterPro" id="IPR008266">
    <property type="entry name" value="Tyr_kinase_AS"/>
</dbReference>
<sequence length="253" mass="29476">MHSSEEWSDDKALQFEHRNLVTFVTHRYQHLWDVKSIAEFQAVFIDLVECHHRAYITGRVLHRDLSENNLMMRRDDDGQVKGVLNDWDLSSKINETGNVPTSDAKHRTGTLPFLALDLLRTKPEHHLYRHDLESFLYVLLWAGLHYRLDGEKNPYPNKAVQGWMNSDFTAAISSKQSLLAFAWEINQLLGAFTPEFKPLAETWGRPLLNLFKAAYRDKDDNEGDESWDKETMGGHLTFEKFMEALKSKPRSWD</sequence>
<dbReference type="InterPro" id="IPR000719">
    <property type="entry name" value="Prot_kinase_dom"/>
</dbReference>
<proteinExistence type="predicted"/>
<dbReference type="PROSITE" id="PS50011">
    <property type="entry name" value="PROTEIN_KINASE_DOM"/>
    <property type="match status" value="1"/>
</dbReference>
<gene>
    <name evidence="2" type="ORF">K435DRAFT_743897</name>
</gene>
<reference evidence="2 3" key="1">
    <citation type="journal article" date="2019" name="Nat. Ecol. Evol.">
        <title>Megaphylogeny resolves global patterns of mushroom evolution.</title>
        <authorList>
            <person name="Varga T."/>
            <person name="Krizsan K."/>
            <person name="Foldi C."/>
            <person name="Dima B."/>
            <person name="Sanchez-Garcia M."/>
            <person name="Sanchez-Ramirez S."/>
            <person name="Szollosi G.J."/>
            <person name="Szarkandi J.G."/>
            <person name="Papp V."/>
            <person name="Albert L."/>
            <person name="Andreopoulos W."/>
            <person name="Angelini C."/>
            <person name="Antonin V."/>
            <person name="Barry K.W."/>
            <person name="Bougher N.L."/>
            <person name="Buchanan P."/>
            <person name="Buyck B."/>
            <person name="Bense V."/>
            <person name="Catcheside P."/>
            <person name="Chovatia M."/>
            <person name="Cooper J."/>
            <person name="Damon W."/>
            <person name="Desjardin D."/>
            <person name="Finy P."/>
            <person name="Geml J."/>
            <person name="Haridas S."/>
            <person name="Hughes K."/>
            <person name="Justo A."/>
            <person name="Karasinski D."/>
            <person name="Kautmanova I."/>
            <person name="Kiss B."/>
            <person name="Kocsube S."/>
            <person name="Kotiranta H."/>
            <person name="LaButti K.M."/>
            <person name="Lechner B.E."/>
            <person name="Liimatainen K."/>
            <person name="Lipzen A."/>
            <person name="Lukacs Z."/>
            <person name="Mihaltcheva S."/>
            <person name="Morgado L.N."/>
            <person name="Niskanen T."/>
            <person name="Noordeloos M.E."/>
            <person name="Ohm R.A."/>
            <person name="Ortiz-Santana B."/>
            <person name="Ovrebo C."/>
            <person name="Racz N."/>
            <person name="Riley R."/>
            <person name="Savchenko A."/>
            <person name="Shiryaev A."/>
            <person name="Soop K."/>
            <person name="Spirin V."/>
            <person name="Szebenyi C."/>
            <person name="Tomsovsky M."/>
            <person name="Tulloss R.E."/>
            <person name="Uehling J."/>
            <person name="Grigoriev I.V."/>
            <person name="Vagvolgyi C."/>
            <person name="Papp T."/>
            <person name="Martin F.M."/>
            <person name="Miettinen O."/>
            <person name="Hibbett D.S."/>
            <person name="Nagy L.G."/>
        </authorList>
    </citation>
    <scope>NUCLEOTIDE SEQUENCE [LARGE SCALE GENOMIC DNA]</scope>
    <source>
        <strain evidence="2 3">CBS 962.96</strain>
    </source>
</reference>
<evidence type="ECO:0000313" key="3">
    <source>
        <dbReference type="Proteomes" id="UP000297245"/>
    </source>
</evidence>